<comment type="caution">
    <text evidence="1">The sequence shown here is derived from an EMBL/GenBank/DDBJ whole genome shotgun (WGS) entry which is preliminary data.</text>
</comment>
<proteinExistence type="predicted"/>
<dbReference type="NCBIfam" id="TIGR02301">
    <property type="entry name" value="TIGR02301 family protein"/>
    <property type="match status" value="1"/>
</dbReference>
<dbReference type="EMBL" id="JACIDU010000004">
    <property type="protein sequence ID" value="MBB4102644.1"/>
    <property type="molecule type" value="Genomic_DNA"/>
</dbReference>
<evidence type="ECO:0000313" key="2">
    <source>
        <dbReference type="Proteomes" id="UP000584824"/>
    </source>
</evidence>
<gene>
    <name evidence="1" type="ORF">GGQ66_001187</name>
</gene>
<dbReference type="Pfam" id="PF09539">
    <property type="entry name" value="DUF2385"/>
    <property type="match status" value="1"/>
</dbReference>
<keyword evidence="2" id="KW-1185">Reference proteome</keyword>
<evidence type="ECO:0000313" key="1">
    <source>
        <dbReference type="EMBL" id="MBB4102644.1"/>
    </source>
</evidence>
<sequence>MPLLLTAVLVSAPAHSQGRSTTAVTAPPAVEDIEAPYDGPLARFAEIIGALSYLRPLCGARDESWRTDMQSILDADTAREPARRARMTAAFNRGYRAFAAVHTACTPAALAMEVRYRAEAATLVAEITSRFGN</sequence>
<protein>
    <submittedName>
        <fullName evidence="1">Uncharacterized protein (TIGR02301 family)</fullName>
    </submittedName>
</protein>
<dbReference type="Proteomes" id="UP000584824">
    <property type="component" value="Unassembled WGS sequence"/>
</dbReference>
<name>A0A7W6JZZ8_9HYPH</name>
<dbReference type="AlphaFoldDB" id="A0A7W6JZZ8"/>
<reference evidence="1 2" key="1">
    <citation type="submission" date="2020-08" db="EMBL/GenBank/DDBJ databases">
        <title>Genomic Encyclopedia of Type Strains, Phase IV (KMG-IV): sequencing the most valuable type-strain genomes for metagenomic binning, comparative biology and taxonomic classification.</title>
        <authorList>
            <person name="Goeker M."/>
        </authorList>
    </citation>
    <scope>NUCLEOTIDE SEQUENCE [LARGE SCALE GENOMIC DNA]</scope>
    <source>
        <strain evidence="1 2">DSM 26385</strain>
    </source>
</reference>
<organism evidence="1 2">
    <name type="scientific">Allorhizobium borbori</name>
    <dbReference type="NCBI Taxonomy" id="485907"/>
    <lineage>
        <taxon>Bacteria</taxon>
        <taxon>Pseudomonadati</taxon>
        <taxon>Pseudomonadota</taxon>
        <taxon>Alphaproteobacteria</taxon>
        <taxon>Hyphomicrobiales</taxon>
        <taxon>Rhizobiaceae</taxon>
        <taxon>Rhizobium/Agrobacterium group</taxon>
        <taxon>Allorhizobium</taxon>
    </lineage>
</organism>
<accession>A0A7W6JZZ8</accession>
<dbReference type="InterPro" id="IPR012645">
    <property type="entry name" value="CHP02301"/>
</dbReference>